<dbReference type="Proteomes" id="UP001066276">
    <property type="component" value="Chromosome 6"/>
</dbReference>
<dbReference type="EMBL" id="JANPWB010000010">
    <property type="protein sequence ID" value="KAJ1141030.1"/>
    <property type="molecule type" value="Genomic_DNA"/>
</dbReference>
<organism evidence="1 2">
    <name type="scientific">Pleurodeles waltl</name>
    <name type="common">Iberian ribbed newt</name>
    <dbReference type="NCBI Taxonomy" id="8319"/>
    <lineage>
        <taxon>Eukaryota</taxon>
        <taxon>Metazoa</taxon>
        <taxon>Chordata</taxon>
        <taxon>Craniata</taxon>
        <taxon>Vertebrata</taxon>
        <taxon>Euteleostomi</taxon>
        <taxon>Amphibia</taxon>
        <taxon>Batrachia</taxon>
        <taxon>Caudata</taxon>
        <taxon>Salamandroidea</taxon>
        <taxon>Salamandridae</taxon>
        <taxon>Pleurodelinae</taxon>
        <taxon>Pleurodeles</taxon>
    </lineage>
</organism>
<protein>
    <submittedName>
        <fullName evidence="1">Uncharacterized protein</fullName>
    </submittedName>
</protein>
<sequence>MDARNYHVCTQIPSTVEEGVTYHSLPLTYGSKWTFMLNGQDPAIPGTYYICVPNAYYRLPREWRRKITVLTGVSAATILLPDQMDDEDITREANQPHVNCVVVETVDLKF</sequence>
<dbReference type="AlphaFoldDB" id="A0AAV7QLU7"/>
<accession>A0AAV7QLU7</accession>
<evidence type="ECO:0000313" key="2">
    <source>
        <dbReference type="Proteomes" id="UP001066276"/>
    </source>
</evidence>
<reference evidence="1" key="1">
    <citation type="journal article" date="2022" name="bioRxiv">
        <title>Sequencing and chromosome-scale assembly of the giantPleurodeles waltlgenome.</title>
        <authorList>
            <person name="Brown T."/>
            <person name="Elewa A."/>
            <person name="Iarovenko S."/>
            <person name="Subramanian E."/>
            <person name="Araus A.J."/>
            <person name="Petzold A."/>
            <person name="Susuki M."/>
            <person name="Suzuki K.-i.T."/>
            <person name="Hayashi T."/>
            <person name="Toyoda A."/>
            <person name="Oliveira C."/>
            <person name="Osipova E."/>
            <person name="Leigh N.D."/>
            <person name="Simon A."/>
            <person name="Yun M.H."/>
        </authorList>
    </citation>
    <scope>NUCLEOTIDE SEQUENCE</scope>
    <source>
        <strain evidence="1">20211129_DDA</strain>
        <tissue evidence="1">Liver</tissue>
    </source>
</reference>
<keyword evidence="2" id="KW-1185">Reference proteome</keyword>
<comment type="caution">
    <text evidence="1">The sequence shown here is derived from an EMBL/GenBank/DDBJ whole genome shotgun (WGS) entry which is preliminary data.</text>
</comment>
<proteinExistence type="predicted"/>
<evidence type="ECO:0000313" key="1">
    <source>
        <dbReference type="EMBL" id="KAJ1141030.1"/>
    </source>
</evidence>
<name>A0AAV7QLU7_PLEWA</name>
<gene>
    <name evidence="1" type="ORF">NDU88_007367</name>
</gene>